<keyword evidence="1" id="KW-0677">Repeat</keyword>
<dbReference type="AlphaFoldDB" id="A0AA86S509"/>
<name>A0AA86S509_9FABA</name>
<organism evidence="3 4">
    <name type="scientific">Sphenostylis stenocarpa</name>
    <dbReference type="NCBI Taxonomy" id="92480"/>
    <lineage>
        <taxon>Eukaryota</taxon>
        <taxon>Viridiplantae</taxon>
        <taxon>Streptophyta</taxon>
        <taxon>Embryophyta</taxon>
        <taxon>Tracheophyta</taxon>
        <taxon>Spermatophyta</taxon>
        <taxon>Magnoliopsida</taxon>
        <taxon>eudicotyledons</taxon>
        <taxon>Gunneridae</taxon>
        <taxon>Pentapetalae</taxon>
        <taxon>rosids</taxon>
        <taxon>fabids</taxon>
        <taxon>Fabales</taxon>
        <taxon>Fabaceae</taxon>
        <taxon>Papilionoideae</taxon>
        <taxon>50 kb inversion clade</taxon>
        <taxon>NPAAA clade</taxon>
        <taxon>indigoferoid/millettioid clade</taxon>
        <taxon>Phaseoleae</taxon>
        <taxon>Sphenostylis</taxon>
    </lineage>
</organism>
<dbReference type="EMBL" id="OY731398">
    <property type="protein sequence ID" value="CAJ1908459.1"/>
    <property type="molecule type" value="Genomic_DNA"/>
</dbReference>
<dbReference type="SUPFAM" id="SSF57889">
    <property type="entry name" value="Cysteine-rich domain"/>
    <property type="match status" value="1"/>
</dbReference>
<accession>A0AA86S509</accession>
<evidence type="ECO:0000313" key="4">
    <source>
        <dbReference type="Proteomes" id="UP001189624"/>
    </source>
</evidence>
<evidence type="ECO:0000256" key="1">
    <source>
        <dbReference type="ARBA" id="ARBA00022737"/>
    </source>
</evidence>
<reference evidence="3" key="1">
    <citation type="submission" date="2023-10" db="EMBL/GenBank/DDBJ databases">
        <authorList>
            <person name="Domelevo Entfellner J.-B."/>
        </authorList>
    </citation>
    <scope>NUCLEOTIDE SEQUENCE</scope>
</reference>
<feature type="domain" description="DC1" evidence="2">
    <location>
        <begin position="140"/>
        <end position="187"/>
    </location>
</feature>
<keyword evidence="4" id="KW-1185">Reference proteome</keyword>
<dbReference type="PANTHER" id="PTHR46288:SF17">
    <property type="entry name" value="CYSTEINE_HISTIDINE-RICH C1 DOMAIN PROTEIN"/>
    <property type="match status" value="1"/>
</dbReference>
<sequence>MDKFNCRSTFTKREMGSAQKDPGVFHFSHPHLLECTTSTSTANIVRCFGCKLKVKCGEDYYQCKTCAFSLHHVCCKMPLITSHPSHASHDLVLLVIPSTNATLNCVACGHHVTGFCYHCAECSIFFHALCLALPISLTIKYHPHKIKLEFSPPYEFFCDLCNNPSKDNNRWLYRCNMCEFDTHIACAVDNLEPLLFQNPSFPQSSPLLKQLTSLQVEHKKFNASVDSSCKGYEYEIMSLVAQQIEGGSRENLDSATAGWDKRLYSSPWKKHNRTESEKMKFVELELQEKELRPAELLSKLEERTPLRDKSTPLSDHSGTTFSNQYSDSYFSIDLAKSYSAHARRSHVQKEGGNDQITRAATMPQRINVVSNSAQREEPFLLLNNKLNAAIIIKEIRTSDVRKSSQRVMMENSNESSSKQIVQDQTSAKSETMWVTQAIDDLTSLIKQMPKCSNLIREKHRFRLS</sequence>
<evidence type="ECO:0000259" key="2">
    <source>
        <dbReference type="Pfam" id="PF03107"/>
    </source>
</evidence>
<dbReference type="PANTHER" id="PTHR46288">
    <property type="entry name" value="PHORBOL-ESTER/DAG-TYPE DOMAIN-CONTAINING PROTEIN"/>
    <property type="match status" value="1"/>
</dbReference>
<protein>
    <recommendedName>
        <fullName evidence="2">DC1 domain-containing protein</fullName>
    </recommendedName>
</protein>
<feature type="domain" description="DC1" evidence="2">
    <location>
        <begin position="84"/>
        <end position="130"/>
    </location>
</feature>
<proteinExistence type="predicted"/>
<dbReference type="Pfam" id="PF03107">
    <property type="entry name" value="C1_2"/>
    <property type="match status" value="2"/>
</dbReference>
<dbReference type="Proteomes" id="UP001189624">
    <property type="component" value="Chromosome 1"/>
</dbReference>
<dbReference type="Gramene" id="rna-AYBTSS11_LOCUS3371">
    <property type="protein sequence ID" value="CAJ1908459.1"/>
    <property type="gene ID" value="gene-AYBTSS11_LOCUS3371"/>
</dbReference>
<dbReference type="InterPro" id="IPR004146">
    <property type="entry name" value="DC1"/>
</dbReference>
<dbReference type="InterPro" id="IPR046349">
    <property type="entry name" value="C1-like_sf"/>
</dbReference>
<gene>
    <name evidence="3" type="ORF">AYBTSS11_LOCUS3371</name>
</gene>
<evidence type="ECO:0000313" key="3">
    <source>
        <dbReference type="EMBL" id="CAJ1908459.1"/>
    </source>
</evidence>